<dbReference type="EMBL" id="SPHZ02000004">
    <property type="protein sequence ID" value="KAF0921690.1"/>
    <property type="molecule type" value="Genomic_DNA"/>
</dbReference>
<keyword evidence="2" id="KW-1185">Reference proteome</keyword>
<gene>
    <name evidence="1" type="ORF">E2562_013427</name>
</gene>
<sequence length="199" mass="21681">MWHGLGQRSRNPSWCGGSRNTPIDLRRAKLPPAAGLVRIVSRPPLRRPFCANPSSPLVGRAECFLQQLAPSPLRPPALPLVGSLRVTSRALPAHRHRPQCSYGFDCDDDSNYGLSSSLSPLEPNLPPSRCVHPTLFMYTLLLQRHLVGEIGAPRREKPDSLARLLTWLPAIRAGRMTASTRTGKAVAPALSALLALIPV</sequence>
<reference evidence="1 2" key="1">
    <citation type="submission" date="2019-11" db="EMBL/GenBank/DDBJ databases">
        <title>Whole genome sequence of Oryza granulata.</title>
        <authorList>
            <person name="Li W."/>
        </authorList>
    </citation>
    <scope>NUCLEOTIDE SEQUENCE [LARGE SCALE GENOMIC DNA]</scope>
    <source>
        <strain evidence="2">cv. Menghai</strain>
        <tissue evidence="1">Leaf</tissue>
    </source>
</reference>
<dbReference type="AlphaFoldDB" id="A0A6G1EA89"/>
<proteinExistence type="predicted"/>
<accession>A0A6G1EA89</accession>
<comment type="caution">
    <text evidence="1">The sequence shown here is derived from an EMBL/GenBank/DDBJ whole genome shotgun (WGS) entry which is preliminary data.</text>
</comment>
<organism evidence="1 2">
    <name type="scientific">Oryza meyeriana var. granulata</name>
    <dbReference type="NCBI Taxonomy" id="110450"/>
    <lineage>
        <taxon>Eukaryota</taxon>
        <taxon>Viridiplantae</taxon>
        <taxon>Streptophyta</taxon>
        <taxon>Embryophyta</taxon>
        <taxon>Tracheophyta</taxon>
        <taxon>Spermatophyta</taxon>
        <taxon>Magnoliopsida</taxon>
        <taxon>Liliopsida</taxon>
        <taxon>Poales</taxon>
        <taxon>Poaceae</taxon>
        <taxon>BOP clade</taxon>
        <taxon>Oryzoideae</taxon>
        <taxon>Oryzeae</taxon>
        <taxon>Oryzinae</taxon>
        <taxon>Oryza</taxon>
        <taxon>Oryza meyeriana</taxon>
    </lineage>
</organism>
<protein>
    <submittedName>
        <fullName evidence="1">Uncharacterized protein</fullName>
    </submittedName>
</protein>
<name>A0A6G1EA89_9ORYZ</name>
<evidence type="ECO:0000313" key="2">
    <source>
        <dbReference type="Proteomes" id="UP000479710"/>
    </source>
</evidence>
<dbReference type="Proteomes" id="UP000479710">
    <property type="component" value="Unassembled WGS sequence"/>
</dbReference>
<evidence type="ECO:0000313" key="1">
    <source>
        <dbReference type="EMBL" id="KAF0921690.1"/>
    </source>
</evidence>